<reference evidence="3" key="1">
    <citation type="submission" date="2017-06" db="EMBL/GenBank/DDBJ databases">
        <authorList>
            <person name="Varghese N."/>
            <person name="Submissions S."/>
        </authorList>
    </citation>
    <scope>NUCLEOTIDE SEQUENCE [LARGE SCALE GENOMIC DNA]</scope>
    <source>
        <strain evidence="3">DSM 27993</strain>
    </source>
</reference>
<keyword evidence="2" id="KW-0808">Transferase</keyword>
<sequence length="211" mass="24123">MENKPVFVLLAGGKSERMGVAKGLLKYQRTFWILEQLNRISKSNIQEVYIGLGYNFQHYFDAIPGLEKAQVKFVDFQGLLVKTIINKTPELGSFSTLQTVLKNIESSKEILFNHIDIPILNTSELNKIIATKNEIVVPIFEGKKGHPIKMNPSFWNGLINIKVTNKDARLDYQLKKINPIKISIIEVFDRVILYNLNTKKDWISFLAASEI</sequence>
<dbReference type="PANTHER" id="PTHR43777">
    <property type="entry name" value="MOLYBDENUM COFACTOR CYTIDYLYLTRANSFERASE"/>
    <property type="match status" value="1"/>
</dbReference>
<evidence type="ECO:0000313" key="2">
    <source>
        <dbReference type="EMBL" id="SNR61144.1"/>
    </source>
</evidence>
<gene>
    <name evidence="2" type="ORF">SAMN04488111_2020</name>
</gene>
<accession>A0A238XS45</accession>
<dbReference type="SUPFAM" id="SSF53448">
    <property type="entry name" value="Nucleotide-diphospho-sugar transferases"/>
    <property type="match status" value="1"/>
</dbReference>
<feature type="domain" description="MobA-like NTP transferase" evidence="1">
    <location>
        <begin position="8"/>
        <end position="158"/>
    </location>
</feature>
<dbReference type="InterPro" id="IPR029044">
    <property type="entry name" value="Nucleotide-diphossugar_trans"/>
</dbReference>
<dbReference type="Gene3D" id="3.90.550.10">
    <property type="entry name" value="Spore Coat Polysaccharide Biosynthesis Protein SpsA, Chain A"/>
    <property type="match status" value="1"/>
</dbReference>
<dbReference type="PANTHER" id="PTHR43777:SF1">
    <property type="entry name" value="MOLYBDENUM COFACTOR CYTIDYLYLTRANSFERASE"/>
    <property type="match status" value="1"/>
</dbReference>
<dbReference type="Pfam" id="PF12804">
    <property type="entry name" value="NTP_transf_3"/>
    <property type="match status" value="1"/>
</dbReference>
<organism evidence="2 3">
    <name type="scientific">Lutibacter flavus</name>
    <dbReference type="NCBI Taxonomy" id="691689"/>
    <lineage>
        <taxon>Bacteria</taxon>
        <taxon>Pseudomonadati</taxon>
        <taxon>Bacteroidota</taxon>
        <taxon>Flavobacteriia</taxon>
        <taxon>Flavobacteriales</taxon>
        <taxon>Flavobacteriaceae</taxon>
        <taxon>Lutibacter</taxon>
    </lineage>
</organism>
<dbReference type="Proteomes" id="UP000198412">
    <property type="component" value="Unassembled WGS sequence"/>
</dbReference>
<dbReference type="GO" id="GO:0016779">
    <property type="term" value="F:nucleotidyltransferase activity"/>
    <property type="evidence" value="ECO:0007669"/>
    <property type="project" value="UniProtKB-KW"/>
</dbReference>
<proteinExistence type="predicted"/>
<protein>
    <submittedName>
        <fullName evidence="2">CTP:molybdopterin cytidylyltransferase MocA</fullName>
    </submittedName>
</protein>
<dbReference type="RefSeq" id="WP_089378317.1">
    <property type="nucleotide sequence ID" value="NZ_FZNX01000003.1"/>
</dbReference>
<evidence type="ECO:0000259" key="1">
    <source>
        <dbReference type="Pfam" id="PF12804"/>
    </source>
</evidence>
<dbReference type="OrthoDB" id="9779263at2"/>
<dbReference type="InterPro" id="IPR025877">
    <property type="entry name" value="MobA-like_NTP_Trfase"/>
</dbReference>
<keyword evidence="2" id="KW-0548">Nucleotidyltransferase</keyword>
<dbReference type="EMBL" id="FZNX01000003">
    <property type="protein sequence ID" value="SNR61144.1"/>
    <property type="molecule type" value="Genomic_DNA"/>
</dbReference>
<keyword evidence="3" id="KW-1185">Reference proteome</keyword>
<dbReference type="AlphaFoldDB" id="A0A238XS45"/>
<evidence type="ECO:0000313" key="3">
    <source>
        <dbReference type="Proteomes" id="UP000198412"/>
    </source>
</evidence>
<name>A0A238XS45_9FLAO</name>